<sequence>MPQNGTKYSNSFHHFDTILDTVGLILFLHVKRNSIVDTKPFAANELSPPLGKNWFRVLVVLLTSVDLELPNTVALVSHLKIDRMLVTAQGRETLEGLAREGHSFPDISLPEML</sequence>
<evidence type="ECO:0000313" key="2">
    <source>
        <dbReference type="Proteomes" id="UP001472677"/>
    </source>
</evidence>
<name>A0ABR2EYP0_9ROSI</name>
<organism evidence="1 2">
    <name type="scientific">Hibiscus sabdariffa</name>
    <name type="common">roselle</name>
    <dbReference type="NCBI Taxonomy" id="183260"/>
    <lineage>
        <taxon>Eukaryota</taxon>
        <taxon>Viridiplantae</taxon>
        <taxon>Streptophyta</taxon>
        <taxon>Embryophyta</taxon>
        <taxon>Tracheophyta</taxon>
        <taxon>Spermatophyta</taxon>
        <taxon>Magnoliopsida</taxon>
        <taxon>eudicotyledons</taxon>
        <taxon>Gunneridae</taxon>
        <taxon>Pentapetalae</taxon>
        <taxon>rosids</taxon>
        <taxon>malvids</taxon>
        <taxon>Malvales</taxon>
        <taxon>Malvaceae</taxon>
        <taxon>Malvoideae</taxon>
        <taxon>Hibiscus</taxon>
    </lineage>
</organism>
<evidence type="ECO:0000313" key="1">
    <source>
        <dbReference type="EMBL" id="KAK8567818.1"/>
    </source>
</evidence>
<comment type="caution">
    <text evidence="1">The sequence shown here is derived from an EMBL/GenBank/DDBJ whole genome shotgun (WGS) entry which is preliminary data.</text>
</comment>
<accession>A0ABR2EYP0</accession>
<protein>
    <submittedName>
        <fullName evidence="1">Uncharacterized protein</fullName>
    </submittedName>
</protein>
<reference evidence="1 2" key="1">
    <citation type="journal article" date="2024" name="G3 (Bethesda)">
        <title>Genome assembly of Hibiscus sabdariffa L. provides insights into metabolisms of medicinal natural products.</title>
        <authorList>
            <person name="Kim T."/>
        </authorList>
    </citation>
    <scope>NUCLEOTIDE SEQUENCE [LARGE SCALE GENOMIC DNA]</scope>
    <source>
        <strain evidence="1">TK-2024</strain>
        <tissue evidence="1">Old leaves</tissue>
    </source>
</reference>
<proteinExistence type="predicted"/>
<dbReference type="EMBL" id="JBBPBM010000009">
    <property type="protein sequence ID" value="KAK8567818.1"/>
    <property type="molecule type" value="Genomic_DNA"/>
</dbReference>
<gene>
    <name evidence="1" type="ORF">V6N12_006389</name>
</gene>
<dbReference type="Proteomes" id="UP001472677">
    <property type="component" value="Unassembled WGS sequence"/>
</dbReference>
<keyword evidence="2" id="KW-1185">Reference proteome</keyword>